<feature type="region of interest" description="Disordered" evidence="2">
    <location>
        <begin position="152"/>
        <end position="208"/>
    </location>
</feature>
<protein>
    <recommendedName>
        <fullName evidence="3">UspA domain-containing protein</fullName>
    </recommendedName>
</protein>
<name>A0ABP7ISY0_9ACTN</name>
<dbReference type="PRINTS" id="PR01438">
    <property type="entry name" value="UNVRSLSTRESS"/>
</dbReference>
<evidence type="ECO:0000256" key="2">
    <source>
        <dbReference type="SAM" id="MobiDB-lite"/>
    </source>
</evidence>
<feature type="domain" description="UspA" evidence="3">
    <location>
        <begin position="5"/>
        <end position="136"/>
    </location>
</feature>
<evidence type="ECO:0000256" key="1">
    <source>
        <dbReference type="ARBA" id="ARBA00008791"/>
    </source>
</evidence>
<dbReference type="PANTHER" id="PTHR46100">
    <property type="entry name" value="IMP2'P"/>
    <property type="match status" value="1"/>
</dbReference>
<dbReference type="InterPro" id="IPR006015">
    <property type="entry name" value="Universal_stress_UspA"/>
</dbReference>
<reference evidence="5" key="1">
    <citation type="journal article" date="2019" name="Int. J. Syst. Evol. Microbiol.">
        <title>The Global Catalogue of Microorganisms (GCM) 10K type strain sequencing project: providing services to taxonomists for standard genome sequencing and annotation.</title>
        <authorList>
            <consortium name="The Broad Institute Genomics Platform"/>
            <consortium name="The Broad Institute Genome Sequencing Center for Infectious Disease"/>
            <person name="Wu L."/>
            <person name="Ma J."/>
        </authorList>
    </citation>
    <scope>NUCLEOTIDE SEQUENCE [LARGE SCALE GENOMIC DNA]</scope>
    <source>
        <strain evidence="5">JCM 16953</strain>
    </source>
</reference>
<evidence type="ECO:0000313" key="5">
    <source>
        <dbReference type="Proteomes" id="UP001501821"/>
    </source>
</evidence>
<gene>
    <name evidence="4" type="ORF">GCM10022242_28570</name>
</gene>
<keyword evidence="5" id="KW-1185">Reference proteome</keyword>
<dbReference type="InterPro" id="IPR014729">
    <property type="entry name" value="Rossmann-like_a/b/a_fold"/>
</dbReference>
<dbReference type="Gene3D" id="3.40.50.620">
    <property type="entry name" value="HUPs"/>
    <property type="match status" value="1"/>
</dbReference>
<feature type="compositionally biased region" description="Basic residues" evidence="2">
    <location>
        <begin position="166"/>
        <end position="175"/>
    </location>
</feature>
<accession>A0ABP7ISY0</accession>
<sequence length="208" mass="22416">MEQIRPFVVGFDSSADARRALDWAADAAERHRATLLVIVASGDPSYGGYSPLIVPGEVIVEEWAAEARDLLAAAGRPGRVSIVHDRLPQRALVDASSASTLVVVGARGHGRVTGAVLGSVSLPVTRHARGPVVVVRPAADDAALRVVAGVDGDGPARRRARDGVRAHRARRRRRRSPPELEHRRAGFRQPAPPARGDVPRRRRPLTHR</sequence>
<comment type="caution">
    <text evidence="4">The sequence shown here is derived from an EMBL/GenBank/DDBJ whole genome shotgun (WGS) entry which is preliminary data.</text>
</comment>
<dbReference type="PANTHER" id="PTHR46100:SF4">
    <property type="entry name" value="USPA DOMAIN-CONTAINING PROTEIN"/>
    <property type="match status" value="1"/>
</dbReference>
<organism evidence="4 5">
    <name type="scientific">Nocardioides panacisoli</name>
    <dbReference type="NCBI Taxonomy" id="627624"/>
    <lineage>
        <taxon>Bacteria</taxon>
        <taxon>Bacillati</taxon>
        <taxon>Actinomycetota</taxon>
        <taxon>Actinomycetes</taxon>
        <taxon>Propionibacteriales</taxon>
        <taxon>Nocardioidaceae</taxon>
        <taxon>Nocardioides</taxon>
    </lineage>
</organism>
<comment type="similarity">
    <text evidence="1">Belongs to the universal stress protein A family.</text>
</comment>
<dbReference type="SUPFAM" id="SSF52402">
    <property type="entry name" value="Adenine nucleotide alpha hydrolases-like"/>
    <property type="match status" value="1"/>
</dbReference>
<dbReference type="Proteomes" id="UP001501821">
    <property type="component" value="Unassembled WGS sequence"/>
</dbReference>
<evidence type="ECO:0000259" key="3">
    <source>
        <dbReference type="Pfam" id="PF00582"/>
    </source>
</evidence>
<evidence type="ECO:0000313" key="4">
    <source>
        <dbReference type="EMBL" id="GAA3825484.1"/>
    </source>
</evidence>
<dbReference type="InterPro" id="IPR006016">
    <property type="entry name" value="UspA"/>
</dbReference>
<dbReference type="EMBL" id="BAABAH010000010">
    <property type="protein sequence ID" value="GAA3825484.1"/>
    <property type="molecule type" value="Genomic_DNA"/>
</dbReference>
<dbReference type="Pfam" id="PF00582">
    <property type="entry name" value="Usp"/>
    <property type="match status" value="1"/>
</dbReference>
<proteinExistence type="inferred from homology"/>